<evidence type="ECO:0000313" key="2">
    <source>
        <dbReference type="EMBL" id="MCL2915016.1"/>
    </source>
</evidence>
<feature type="transmembrane region" description="Helical" evidence="1">
    <location>
        <begin position="33"/>
        <end position="52"/>
    </location>
</feature>
<organism evidence="2 3">
    <name type="scientific">Shewanella corallii</name>
    <dbReference type="NCBI Taxonomy" id="560080"/>
    <lineage>
        <taxon>Bacteria</taxon>
        <taxon>Pseudomonadati</taxon>
        <taxon>Pseudomonadota</taxon>
        <taxon>Gammaproteobacteria</taxon>
        <taxon>Alteromonadales</taxon>
        <taxon>Shewanellaceae</taxon>
        <taxon>Shewanella</taxon>
    </lineage>
</organism>
<dbReference type="EMBL" id="JAKIKT010000006">
    <property type="protein sequence ID" value="MCL2915016.1"/>
    <property type="molecule type" value="Genomic_DNA"/>
</dbReference>
<gene>
    <name evidence="2" type="ORF">L2725_14745</name>
</gene>
<proteinExistence type="predicted"/>
<sequence>MLYLVLTVILSLFGAFTFLPRFKGLVERYNTGINFLLTLIATMAGVLLAISITNYEAGQNEKQDVIKLLGAAISSVEQCHDYSEELVEYFSKLPKDHALKTDFYQKNPPPYPGYLDTFLMQNIVSKNLSGIALGELNESLINLKRVQMVNVPLYIETLKLTHELLALEVRFQKGALTETQLDSSVNQLTEELQNFLLGQSSETI</sequence>
<comment type="caution">
    <text evidence="2">The sequence shown here is derived from an EMBL/GenBank/DDBJ whole genome shotgun (WGS) entry which is preliminary data.</text>
</comment>
<protein>
    <submittedName>
        <fullName evidence="2">Uncharacterized protein</fullName>
    </submittedName>
</protein>
<accession>A0ABT0NAZ2</accession>
<evidence type="ECO:0000313" key="3">
    <source>
        <dbReference type="Proteomes" id="UP001202831"/>
    </source>
</evidence>
<reference evidence="2 3" key="1">
    <citation type="submission" date="2022-01" db="EMBL/GenBank/DDBJ databases">
        <title>Whole genome-based taxonomy of the Shewanellaceae.</title>
        <authorList>
            <person name="Martin-Rodriguez A.J."/>
        </authorList>
    </citation>
    <scope>NUCLEOTIDE SEQUENCE [LARGE SCALE GENOMIC DNA]</scope>
    <source>
        <strain evidence="2 3">DSM 21332</strain>
    </source>
</reference>
<keyword evidence="1" id="KW-1133">Transmembrane helix</keyword>
<dbReference type="Proteomes" id="UP001202831">
    <property type="component" value="Unassembled WGS sequence"/>
</dbReference>
<keyword evidence="1" id="KW-0472">Membrane</keyword>
<keyword evidence="1" id="KW-0812">Transmembrane</keyword>
<keyword evidence="3" id="KW-1185">Reference proteome</keyword>
<dbReference type="RefSeq" id="WP_249249637.1">
    <property type="nucleotide sequence ID" value="NZ_JAKIKT010000006.1"/>
</dbReference>
<evidence type="ECO:0000256" key="1">
    <source>
        <dbReference type="SAM" id="Phobius"/>
    </source>
</evidence>
<name>A0ABT0NAZ2_9GAMM</name>